<dbReference type="EMBL" id="KQ965810">
    <property type="protein sequence ID" value="KXS11060.1"/>
    <property type="molecule type" value="Genomic_DNA"/>
</dbReference>
<dbReference type="Pfam" id="PF02744">
    <property type="entry name" value="GalP_UDP_tr_C"/>
    <property type="match status" value="1"/>
</dbReference>
<dbReference type="STRING" id="1344416.A0A139A2P6"/>
<evidence type="ECO:0000259" key="17">
    <source>
        <dbReference type="Pfam" id="PF02744"/>
    </source>
</evidence>
<feature type="binding site" evidence="14">
    <location>
        <position position="314"/>
    </location>
    <ligand>
        <name>Fe cation</name>
        <dbReference type="ChEBI" id="CHEBI:24875"/>
    </ligand>
</feature>
<dbReference type="NCBIfam" id="TIGR00209">
    <property type="entry name" value="galT_1"/>
    <property type="match status" value="1"/>
</dbReference>
<keyword evidence="8 13" id="KW-0479">Metal-binding</keyword>
<dbReference type="UniPathway" id="UPA00214"/>
<dbReference type="InterPro" id="IPR036265">
    <property type="entry name" value="HIT-like_sf"/>
</dbReference>
<proteinExistence type="inferred from homology"/>
<dbReference type="GO" id="GO:0008108">
    <property type="term" value="F:UDP-glucose:hexose-1-phosphate uridylyltransferase activity"/>
    <property type="evidence" value="ECO:0007669"/>
    <property type="project" value="UniProtKB-EC"/>
</dbReference>
<dbReference type="OMA" id="CFENRGA"/>
<comment type="cofactor">
    <cofactor evidence="13">
        <name>Zn(2+)</name>
        <dbReference type="ChEBI" id="CHEBI:29105"/>
    </cofactor>
    <text evidence="13">Binds 1 zinc ion per subunit.</text>
</comment>
<dbReference type="OrthoDB" id="418412at2759"/>
<dbReference type="InterPro" id="IPR005850">
    <property type="entry name" value="GalP_Utransf_C"/>
</dbReference>
<feature type="domain" description="Galactose-1-phosphate uridyl transferase C-terminal" evidence="17">
    <location>
        <begin position="206"/>
        <end position="381"/>
    </location>
</feature>
<feature type="active site" description="Tele-UMP-histidine intermediate" evidence="12">
    <location>
        <position position="187"/>
    </location>
</feature>
<comment type="similarity">
    <text evidence="3 15">Belongs to the galactose-1-phosphate uridylyltransferase type 1 family.</text>
</comment>
<feature type="binding site" evidence="13">
    <location>
        <position position="185"/>
    </location>
    <ligand>
        <name>Zn(2+)</name>
        <dbReference type="ChEBI" id="CHEBI:29105"/>
    </ligand>
</feature>
<feature type="domain" description="Galactose-1-phosphate uridyl transferase N-terminal" evidence="16">
    <location>
        <begin position="8"/>
        <end position="197"/>
    </location>
</feature>
<evidence type="ECO:0000256" key="8">
    <source>
        <dbReference type="ARBA" id="ARBA00022723"/>
    </source>
</evidence>
<feature type="binding site" evidence="14">
    <location>
        <position position="203"/>
    </location>
    <ligand>
        <name>Fe cation</name>
        <dbReference type="ChEBI" id="CHEBI:24875"/>
    </ligand>
</feature>
<keyword evidence="10 15" id="KW-0299">Galactose metabolism</keyword>
<comment type="pathway">
    <text evidence="2 15">Carbohydrate metabolism; galactose metabolism.</text>
</comment>
<keyword evidence="19" id="KW-1185">Reference proteome</keyword>
<dbReference type="AlphaFoldDB" id="A0A139A2P6"/>
<keyword evidence="14" id="KW-0408">Iron</keyword>
<comment type="cofactor">
    <cofactor evidence="14">
        <name>Fe cation</name>
        <dbReference type="ChEBI" id="CHEBI:24875"/>
    </cofactor>
    <text evidence="14">Binds 1 Fe cation per subunit.</text>
</comment>
<dbReference type="CDD" id="cd00608">
    <property type="entry name" value="GalT"/>
    <property type="match status" value="1"/>
</dbReference>
<organism evidence="18 19">
    <name type="scientific">Gonapodya prolifera (strain JEL478)</name>
    <name type="common">Monoblepharis prolifera</name>
    <dbReference type="NCBI Taxonomy" id="1344416"/>
    <lineage>
        <taxon>Eukaryota</taxon>
        <taxon>Fungi</taxon>
        <taxon>Fungi incertae sedis</taxon>
        <taxon>Chytridiomycota</taxon>
        <taxon>Chytridiomycota incertae sedis</taxon>
        <taxon>Monoblepharidomycetes</taxon>
        <taxon>Monoblepharidales</taxon>
        <taxon>Gonapodyaceae</taxon>
        <taxon>Gonapodya</taxon>
    </lineage>
</organism>
<keyword evidence="7 15" id="KW-0548">Nucleotidyltransferase</keyword>
<feature type="binding site" evidence="13">
    <location>
        <position position="59"/>
    </location>
    <ligand>
        <name>Zn(2+)</name>
        <dbReference type="ChEBI" id="CHEBI:29105"/>
    </ligand>
</feature>
<evidence type="ECO:0000256" key="11">
    <source>
        <dbReference type="ARBA" id="ARBA00023277"/>
    </source>
</evidence>
<evidence type="ECO:0000256" key="6">
    <source>
        <dbReference type="ARBA" id="ARBA00022679"/>
    </source>
</evidence>
<keyword evidence="11 15" id="KW-0119">Carbohydrate metabolism</keyword>
<evidence type="ECO:0000256" key="2">
    <source>
        <dbReference type="ARBA" id="ARBA00004947"/>
    </source>
</evidence>
<evidence type="ECO:0000256" key="13">
    <source>
        <dbReference type="PIRSR" id="PIRSR000808-3"/>
    </source>
</evidence>
<keyword evidence="9 13" id="KW-0862">Zinc</keyword>
<feature type="binding site" evidence="14">
    <location>
        <position position="331"/>
    </location>
    <ligand>
        <name>Fe cation</name>
        <dbReference type="ChEBI" id="CHEBI:24875"/>
    </ligand>
</feature>
<dbReference type="FunFam" id="3.30.428.10:FF:000002">
    <property type="entry name" value="Galactose-1-phosphate uridylyltransferase"/>
    <property type="match status" value="1"/>
</dbReference>
<accession>A0A139A2P6</accession>
<sequence length="382" mass="42847">MASDEQAFDFSEHPHRRYNPLTDTWVLCSPHRAKRPWLGQVESLPPDNRPQHDPTCYLCPGNTRSDGANQNSDYTSTFVFTNDFAAVKLSQPNYHNELANTVGTDSEAQSLLSSLLKVESVTGTCRVVCFSPRHDLTLAEMETEHIQEVVQTWTRETEDLGAVHGVNYVQIFENKGAAMGCSNPHPHGQIWATSDIPTEPARELASLAKYRASHDGACLLCNYVKLESKVSSAAKTSSTPSSSRVVFSTEHFICLVPFWAVWPYEVILLSLRHASTLAELTPAEQHDLADCLRRVTARYDNLFATSFPYSMGIHQAPTAGEHKEDGTMHLHLHWYPPLLRSATVRKFLVGYEMMAEAQRDLTAEQAAERLRQCSEVHYKTRG</sequence>
<evidence type="ECO:0000256" key="9">
    <source>
        <dbReference type="ARBA" id="ARBA00022833"/>
    </source>
</evidence>
<evidence type="ECO:0000256" key="3">
    <source>
        <dbReference type="ARBA" id="ARBA00010951"/>
    </source>
</evidence>
<dbReference type="Gene3D" id="3.30.428.10">
    <property type="entry name" value="HIT-like"/>
    <property type="match status" value="2"/>
</dbReference>
<dbReference type="Pfam" id="PF01087">
    <property type="entry name" value="GalP_UDP_transf"/>
    <property type="match status" value="1"/>
</dbReference>
<evidence type="ECO:0000313" key="19">
    <source>
        <dbReference type="Proteomes" id="UP000070544"/>
    </source>
</evidence>
<dbReference type="PANTHER" id="PTHR11943">
    <property type="entry name" value="GALACTOSE-1-PHOSPHATE URIDYLYLTRANSFERASE"/>
    <property type="match status" value="1"/>
</dbReference>
<dbReference type="Proteomes" id="UP000070544">
    <property type="component" value="Unassembled WGS sequence"/>
</dbReference>
<reference evidence="18 19" key="1">
    <citation type="journal article" date="2015" name="Genome Biol. Evol.">
        <title>Phylogenomic analyses indicate that early fungi evolved digesting cell walls of algal ancestors of land plants.</title>
        <authorList>
            <person name="Chang Y."/>
            <person name="Wang S."/>
            <person name="Sekimoto S."/>
            <person name="Aerts A.L."/>
            <person name="Choi C."/>
            <person name="Clum A."/>
            <person name="LaButti K.M."/>
            <person name="Lindquist E.A."/>
            <person name="Yee Ngan C."/>
            <person name="Ohm R.A."/>
            <person name="Salamov A.A."/>
            <person name="Grigoriev I.V."/>
            <person name="Spatafora J.W."/>
            <person name="Berbee M.L."/>
        </authorList>
    </citation>
    <scope>NUCLEOTIDE SEQUENCE [LARGE SCALE GENOMIC DNA]</scope>
    <source>
        <strain evidence="18 19">JEL478</strain>
    </source>
</reference>
<dbReference type="PANTHER" id="PTHR11943:SF1">
    <property type="entry name" value="GALACTOSE-1-PHOSPHATE URIDYLYLTRANSFERASE"/>
    <property type="match status" value="1"/>
</dbReference>
<dbReference type="InterPro" id="IPR005849">
    <property type="entry name" value="GalP_Utransf_N"/>
</dbReference>
<dbReference type="EC" id="2.7.7.12" evidence="4 15"/>
<evidence type="ECO:0000256" key="5">
    <source>
        <dbReference type="ARBA" id="ARBA00016340"/>
    </source>
</evidence>
<dbReference type="PROSITE" id="PS00117">
    <property type="entry name" value="GAL_P_UDP_TRANSF_I"/>
    <property type="match status" value="1"/>
</dbReference>
<name>A0A139A2P6_GONPJ</name>
<dbReference type="GO" id="GO:0005737">
    <property type="term" value="C:cytoplasm"/>
    <property type="evidence" value="ECO:0007669"/>
    <property type="project" value="TreeGrafter"/>
</dbReference>
<comment type="catalytic activity">
    <reaction evidence="1 15">
        <text>alpha-D-galactose 1-phosphate + UDP-alpha-D-glucose = alpha-D-glucose 1-phosphate + UDP-alpha-D-galactose</text>
        <dbReference type="Rhea" id="RHEA:13989"/>
        <dbReference type="ChEBI" id="CHEBI:58336"/>
        <dbReference type="ChEBI" id="CHEBI:58601"/>
        <dbReference type="ChEBI" id="CHEBI:58885"/>
        <dbReference type="ChEBI" id="CHEBI:66914"/>
        <dbReference type="EC" id="2.7.7.12"/>
    </reaction>
</comment>
<dbReference type="GO" id="GO:0033499">
    <property type="term" value="P:galactose catabolic process via UDP-galactose, Leloir pathway"/>
    <property type="evidence" value="ECO:0007669"/>
    <property type="project" value="TreeGrafter"/>
</dbReference>
<evidence type="ECO:0000256" key="15">
    <source>
        <dbReference type="RuleBase" id="RU000506"/>
    </source>
</evidence>
<feature type="binding site" evidence="13">
    <location>
        <position position="134"/>
    </location>
    <ligand>
        <name>Zn(2+)</name>
        <dbReference type="ChEBI" id="CHEBI:29105"/>
    </ligand>
</feature>
<protein>
    <recommendedName>
        <fullName evidence="5 15">Galactose-1-phosphate uridylyltransferase</fullName>
        <ecNumber evidence="4 15">2.7.7.12</ecNumber>
    </recommendedName>
</protein>
<evidence type="ECO:0000256" key="4">
    <source>
        <dbReference type="ARBA" id="ARBA00012384"/>
    </source>
</evidence>
<evidence type="ECO:0000256" key="14">
    <source>
        <dbReference type="PIRSR" id="PIRSR000808-4"/>
    </source>
</evidence>
<dbReference type="GO" id="GO:0008270">
    <property type="term" value="F:zinc ion binding"/>
    <property type="evidence" value="ECO:0007669"/>
    <property type="project" value="InterPro"/>
</dbReference>
<evidence type="ECO:0000256" key="12">
    <source>
        <dbReference type="PIRSR" id="PIRSR000808-1"/>
    </source>
</evidence>
<dbReference type="FunFam" id="3.30.428.10:FF:000001">
    <property type="entry name" value="Galactose-1-phosphate uridylyltransferase"/>
    <property type="match status" value="1"/>
</dbReference>
<dbReference type="InterPro" id="IPR001937">
    <property type="entry name" value="GalP_UDPtransf1"/>
</dbReference>
<feature type="binding site" evidence="13">
    <location>
        <position position="56"/>
    </location>
    <ligand>
        <name>Zn(2+)</name>
        <dbReference type="ChEBI" id="CHEBI:29105"/>
    </ligand>
</feature>
<feature type="binding site" evidence="14">
    <location>
        <position position="333"/>
    </location>
    <ligand>
        <name>Fe cation</name>
        <dbReference type="ChEBI" id="CHEBI:24875"/>
    </ligand>
</feature>
<gene>
    <name evidence="18" type="ORF">M427DRAFT_61269</name>
</gene>
<evidence type="ECO:0000313" key="18">
    <source>
        <dbReference type="EMBL" id="KXS11060.1"/>
    </source>
</evidence>
<evidence type="ECO:0000256" key="10">
    <source>
        <dbReference type="ARBA" id="ARBA00023144"/>
    </source>
</evidence>
<evidence type="ECO:0000256" key="1">
    <source>
        <dbReference type="ARBA" id="ARBA00001107"/>
    </source>
</evidence>
<keyword evidence="6 15" id="KW-0808">Transferase</keyword>
<dbReference type="InterPro" id="IPR019779">
    <property type="entry name" value="GalP_UDPtransf1_His-AS"/>
</dbReference>
<dbReference type="PIRSF" id="PIRSF000808">
    <property type="entry name" value="GalT"/>
    <property type="match status" value="1"/>
</dbReference>
<dbReference type="NCBIfam" id="NF008724">
    <property type="entry name" value="PRK11720.1"/>
    <property type="match status" value="1"/>
</dbReference>
<evidence type="ECO:0000259" key="16">
    <source>
        <dbReference type="Pfam" id="PF01087"/>
    </source>
</evidence>
<evidence type="ECO:0000256" key="7">
    <source>
        <dbReference type="ARBA" id="ARBA00022695"/>
    </source>
</evidence>
<dbReference type="SUPFAM" id="SSF54197">
    <property type="entry name" value="HIT-like"/>
    <property type="match status" value="2"/>
</dbReference>